<feature type="signal peptide" evidence="1">
    <location>
        <begin position="1"/>
        <end position="19"/>
    </location>
</feature>
<evidence type="ECO:0000256" key="1">
    <source>
        <dbReference type="SAM" id="SignalP"/>
    </source>
</evidence>
<evidence type="ECO:0000313" key="3">
    <source>
        <dbReference type="Proteomes" id="UP000824927"/>
    </source>
</evidence>
<proteinExistence type="predicted"/>
<name>A0A9Q3S339_9SPHN</name>
<protein>
    <submittedName>
        <fullName evidence="2">UrcA family protein</fullName>
    </submittedName>
</protein>
<reference evidence="2" key="1">
    <citation type="submission" date="2021-06" db="EMBL/GenBank/DDBJ databases">
        <title>50 bacteria genomes isolated from Dapeng, Shenzhen, China.</title>
        <authorList>
            <person name="Zheng W."/>
            <person name="Yu S."/>
            <person name="Huang Y."/>
        </authorList>
    </citation>
    <scope>NUCLEOTIDE SEQUENCE</scope>
    <source>
        <strain evidence="2">DP4N28-2</strain>
    </source>
</reference>
<dbReference type="InterPro" id="IPR030972">
    <property type="entry name" value="UrcA_uranyl"/>
</dbReference>
<dbReference type="RefSeq" id="WP_221427276.1">
    <property type="nucleotide sequence ID" value="NZ_JAHVKP010000001.1"/>
</dbReference>
<organism evidence="2 3">
    <name type="scientific">Qipengyuania aquimaris</name>
    <dbReference type="NCBI Taxonomy" id="255984"/>
    <lineage>
        <taxon>Bacteria</taxon>
        <taxon>Pseudomonadati</taxon>
        <taxon>Pseudomonadota</taxon>
        <taxon>Alphaproteobacteria</taxon>
        <taxon>Sphingomonadales</taxon>
        <taxon>Erythrobacteraceae</taxon>
        <taxon>Qipengyuania</taxon>
    </lineage>
</organism>
<dbReference type="EMBL" id="JAHVKP010000001">
    <property type="protein sequence ID" value="MBY6219107.1"/>
    <property type="molecule type" value="Genomic_DNA"/>
</dbReference>
<sequence length="96" mass="10536">MKKTLTALAIAAFALPASAQTVSFEVEYRDLDLASAHGQKTLEERIDVAARKACRYSRHETGSRMRSADTRRCYLEAKASASKKFAAVKEQRANGG</sequence>
<feature type="chain" id="PRO_5040295577" evidence="1">
    <location>
        <begin position="20"/>
        <end position="96"/>
    </location>
</feature>
<accession>A0A9Q3S339</accession>
<comment type="caution">
    <text evidence="2">The sequence shown here is derived from an EMBL/GenBank/DDBJ whole genome shotgun (WGS) entry which is preliminary data.</text>
</comment>
<gene>
    <name evidence="2" type="ORF">KUV31_12225</name>
</gene>
<dbReference type="Proteomes" id="UP000824927">
    <property type="component" value="Unassembled WGS sequence"/>
</dbReference>
<evidence type="ECO:0000313" key="2">
    <source>
        <dbReference type="EMBL" id="MBY6219107.1"/>
    </source>
</evidence>
<dbReference type="AlphaFoldDB" id="A0A9Q3S339"/>
<dbReference type="NCBIfam" id="TIGR04433">
    <property type="entry name" value="UrcA_uranyl"/>
    <property type="match status" value="1"/>
</dbReference>
<keyword evidence="1" id="KW-0732">Signal</keyword>